<keyword evidence="2" id="KW-1185">Reference proteome</keyword>
<proteinExistence type="predicted"/>
<dbReference type="Proteomes" id="UP000198785">
    <property type="component" value="Unassembled WGS sequence"/>
</dbReference>
<reference evidence="1 2" key="1">
    <citation type="submission" date="2016-10" db="EMBL/GenBank/DDBJ databases">
        <authorList>
            <person name="de Groot N.N."/>
        </authorList>
    </citation>
    <scope>NUCLEOTIDE SEQUENCE [LARGE SCALE GENOMIC DNA]</scope>
    <source>
        <strain evidence="1 2">DSM 22789</strain>
    </source>
</reference>
<sequence length="171" mass="19607">MEIQENIVNKVAQSGLMTIDLANYAPTGEIFIYDIKDNLFHGLILKEKDFREFIKQHDWSQYQNKHIGIICSTDAIVPTWAYMLLANKLEPHATSVHFGTKEDVERDWFMNKLSTIDYTTFLDQRVVVKGCGDIHIPEAAFVKFTVELSKVAKSIMYGEPCSTVPVFKRKS</sequence>
<dbReference type="RefSeq" id="WP_093367706.1">
    <property type="nucleotide sequence ID" value="NZ_FOZZ01000019.1"/>
</dbReference>
<dbReference type="InterPro" id="IPR018914">
    <property type="entry name" value="DUF2480"/>
</dbReference>
<evidence type="ECO:0000313" key="2">
    <source>
        <dbReference type="Proteomes" id="UP000198785"/>
    </source>
</evidence>
<dbReference type="OrthoDB" id="9803040at2"/>
<evidence type="ECO:0008006" key="3">
    <source>
        <dbReference type="Google" id="ProtNLM"/>
    </source>
</evidence>
<name>A0A1I6VX47_9SPHI</name>
<dbReference type="EMBL" id="FOZZ01000019">
    <property type="protein sequence ID" value="SFT18288.1"/>
    <property type="molecule type" value="Genomic_DNA"/>
</dbReference>
<dbReference type="STRING" id="683125.SAMN05660206_11916"/>
<organism evidence="1 2">
    <name type="scientific">Sphingobacterium wenxiniae</name>
    <dbReference type="NCBI Taxonomy" id="683125"/>
    <lineage>
        <taxon>Bacteria</taxon>
        <taxon>Pseudomonadati</taxon>
        <taxon>Bacteroidota</taxon>
        <taxon>Sphingobacteriia</taxon>
        <taxon>Sphingobacteriales</taxon>
        <taxon>Sphingobacteriaceae</taxon>
        <taxon>Sphingobacterium</taxon>
    </lineage>
</organism>
<dbReference type="Pfam" id="PF10652">
    <property type="entry name" value="DUF2480"/>
    <property type="match status" value="1"/>
</dbReference>
<dbReference type="AlphaFoldDB" id="A0A1I6VX47"/>
<accession>A0A1I6VX47</accession>
<gene>
    <name evidence="1" type="ORF">SAMN05660206_11916</name>
</gene>
<evidence type="ECO:0000313" key="1">
    <source>
        <dbReference type="EMBL" id="SFT18288.1"/>
    </source>
</evidence>
<protein>
    <recommendedName>
        <fullName evidence="3">DUF2480 family protein</fullName>
    </recommendedName>
</protein>